<dbReference type="PANTHER" id="PTHR46847:SF1">
    <property type="entry name" value="D-ALLOSE-BINDING PERIPLASMIC PROTEIN-RELATED"/>
    <property type="match status" value="1"/>
</dbReference>
<organism evidence="5 6">
    <name type="scientific">Carboxydichorda subterranea</name>
    <dbReference type="NCBI Taxonomy" id="3109565"/>
    <lineage>
        <taxon>Bacteria</taxon>
        <taxon>Bacillati</taxon>
        <taxon>Bacillota</taxon>
        <taxon>Limnochordia</taxon>
        <taxon>Limnochordales</taxon>
        <taxon>Geochordaceae</taxon>
        <taxon>Carboxydichorda</taxon>
    </lineage>
</organism>
<dbReference type="CDD" id="cd01536">
    <property type="entry name" value="PBP1_ABC_sugar_binding-like"/>
    <property type="match status" value="1"/>
</dbReference>
<keyword evidence="3" id="KW-0732">Signal</keyword>
<evidence type="ECO:0000256" key="3">
    <source>
        <dbReference type="ARBA" id="ARBA00022729"/>
    </source>
</evidence>
<evidence type="ECO:0000313" key="5">
    <source>
        <dbReference type="EMBL" id="WRP17306.1"/>
    </source>
</evidence>
<dbReference type="InterPro" id="IPR025997">
    <property type="entry name" value="SBP_2_dom"/>
</dbReference>
<dbReference type="PANTHER" id="PTHR46847">
    <property type="entry name" value="D-ALLOSE-BINDING PERIPLASMIC PROTEIN-RELATED"/>
    <property type="match status" value="1"/>
</dbReference>
<dbReference type="SUPFAM" id="SSF53822">
    <property type="entry name" value="Periplasmic binding protein-like I"/>
    <property type="match status" value="1"/>
</dbReference>
<dbReference type="Gene3D" id="3.40.50.2300">
    <property type="match status" value="2"/>
</dbReference>
<evidence type="ECO:0000256" key="1">
    <source>
        <dbReference type="ARBA" id="ARBA00004196"/>
    </source>
</evidence>
<dbReference type="Proteomes" id="UP001332192">
    <property type="component" value="Chromosome"/>
</dbReference>
<reference evidence="5 6" key="1">
    <citation type="journal article" date="2024" name="Front. Microbiol.">
        <title>Novel thermophilic genera Geochorda gen. nov. and Carboxydochorda gen. nov. from the deep terrestrial subsurface reveal the ecophysiological diversity in the class Limnochordia.</title>
        <authorList>
            <person name="Karnachuk O.V."/>
            <person name="Lukina A.P."/>
            <person name="Avakyan M.R."/>
            <person name="Kadnikov V.V."/>
            <person name="Begmatov S."/>
            <person name="Beletsky A.V."/>
            <person name="Vlasova K.G."/>
            <person name="Novikov A.A."/>
            <person name="Shcherbakova V.A."/>
            <person name="Mardanov A.V."/>
            <person name="Ravin N.V."/>
        </authorList>
    </citation>
    <scope>NUCLEOTIDE SEQUENCE [LARGE SCALE GENOMIC DNA]</scope>
    <source>
        <strain evidence="5 6">L945</strain>
    </source>
</reference>
<keyword evidence="6" id="KW-1185">Reference proteome</keyword>
<evidence type="ECO:0000313" key="6">
    <source>
        <dbReference type="Proteomes" id="UP001332192"/>
    </source>
</evidence>
<comment type="subcellular location">
    <subcellularLocation>
        <location evidence="1">Cell envelope</location>
    </subcellularLocation>
</comment>
<dbReference type="InterPro" id="IPR028082">
    <property type="entry name" value="Peripla_BP_I"/>
</dbReference>
<accession>A0ABZ1BWW9</accession>
<dbReference type="Pfam" id="PF13407">
    <property type="entry name" value="Peripla_BP_4"/>
    <property type="match status" value="1"/>
</dbReference>
<protein>
    <submittedName>
        <fullName evidence="5">Sugar ABC transporter substrate-binding protein</fullName>
    </submittedName>
</protein>
<evidence type="ECO:0000256" key="2">
    <source>
        <dbReference type="ARBA" id="ARBA00007639"/>
    </source>
</evidence>
<proteinExistence type="inferred from homology"/>
<name>A0ABZ1BWW9_9FIRM</name>
<comment type="similarity">
    <text evidence="2">Belongs to the bacterial solute-binding protein 2 family.</text>
</comment>
<dbReference type="EMBL" id="CP141615">
    <property type="protein sequence ID" value="WRP17306.1"/>
    <property type="molecule type" value="Genomic_DNA"/>
</dbReference>
<gene>
    <name evidence="5" type="ORF">U7230_14680</name>
</gene>
<sequence>MRQGRAIWAILLLAAILALGFPGFVAIAAGVEVGLAVANLGATSQARVAAEFEKVASSKGWTVITTNAAGSWSTFTSQMENLVSRRVRAIVVAMADLPSIQPAIDSALRANIPVVAIDSGYVPGIVVNITMNNFVAGAKVAQYLVDRLGGEGNVILFKFQQHFGTRQRGKIMDTVLTEYPRIKVLAQHELPPVGFVQDAQAAMENFLARYGDRIDAVFAPWDDPAAAITQAITAAGYKRDSMFVVGIDGTRQAYDMIRAGTPFVATVAQPFEAYADEAVRVVEELVVHGKTKEQVTGGVPTIYLDAPLITPANVPR</sequence>
<evidence type="ECO:0000259" key="4">
    <source>
        <dbReference type="Pfam" id="PF13407"/>
    </source>
</evidence>
<feature type="domain" description="Periplasmic binding protein" evidence="4">
    <location>
        <begin position="36"/>
        <end position="287"/>
    </location>
</feature>
<dbReference type="RefSeq" id="WP_324716577.1">
    <property type="nucleotide sequence ID" value="NZ_CP141615.1"/>
</dbReference>